<feature type="compositionally biased region" description="Acidic residues" evidence="1">
    <location>
        <begin position="400"/>
        <end position="417"/>
    </location>
</feature>
<evidence type="ECO:0000259" key="2">
    <source>
        <dbReference type="Pfam" id="PF13358"/>
    </source>
</evidence>
<feature type="region of interest" description="Disordered" evidence="1">
    <location>
        <begin position="321"/>
        <end position="340"/>
    </location>
</feature>
<reference evidence="3 4" key="1">
    <citation type="submission" date="2023-02" db="EMBL/GenBank/DDBJ databases">
        <title>LHISI_Scaffold_Assembly.</title>
        <authorList>
            <person name="Stuart O.P."/>
            <person name="Cleave R."/>
            <person name="Magrath M.J.L."/>
            <person name="Mikheyev A.S."/>
        </authorList>
    </citation>
    <scope>NUCLEOTIDE SEQUENCE [LARGE SCALE GENOMIC DNA]</scope>
    <source>
        <strain evidence="3">Daus_M_001</strain>
        <tissue evidence="3">Leg muscle</tissue>
    </source>
</reference>
<gene>
    <name evidence="3" type="ORF">PR048_016195</name>
</gene>
<evidence type="ECO:0000313" key="3">
    <source>
        <dbReference type="EMBL" id="KAJ8884338.1"/>
    </source>
</evidence>
<feature type="region of interest" description="Disordered" evidence="1">
    <location>
        <begin position="605"/>
        <end position="662"/>
    </location>
</feature>
<dbReference type="Proteomes" id="UP001159363">
    <property type="component" value="Chromosome 4"/>
</dbReference>
<feature type="compositionally biased region" description="Polar residues" evidence="1">
    <location>
        <begin position="434"/>
        <end position="443"/>
    </location>
</feature>
<feature type="region of interest" description="Disordered" evidence="1">
    <location>
        <begin position="434"/>
        <end position="506"/>
    </location>
</feature>
<feature type="compositionally biased region" description="Pro residues" evidence="1">
    <location>
        <begin position="370"/>
        <end position="389"/>
    </location>
</feature>
<dbReference type="InterPro" id="IPR038717">
    <property type="entry name" value="Tc1-like_DDE_dom"/>
</dbReference>
<keyword evidence="4" id="KW-1185">Reference proteome</keyword>
<evidence type="ECO:0000256" key="1">
    <source>
        <dbReference type="SAM" id="MobiDB-lite"/>
    </source>
</evidence>
<comment type="caution">
    <text evidence="3">The sequence shown here is derived from an EMBL/GenBank/DDBJ whole genome shotgun (WGS) entry which is preliminary data.</text>
</comment>
<dbReference type="Pfam" id="PF13358">
    <property type="entry name" value="DDE_3"/>
    <property type="match status" value="1"/>
</dbReference>
<name>A0ABQ9HJ20_9NEOP</name>
<sequence length="964" mass="107595">MGIIQHGNAPCHTPRRVRTWLEVHDQDFEVLPWPPNSPDRNPIEQLWDHLEPPFNSCGTHCRQHGSTYPWRPISTCLIPCQLVLLLSVLRRALLWVLASGHNNPSNFGYVLQSRVEGFRAPPELSRRLPSSYRVSPEDCRVRTESAPKTAELVPSQPRRLPSSYRLTDMLLFACNRAETHRTFETNRGFLSNMSDLAHLNPHFYFTTERDTYRQRQRNNSEHKARNKCHFHLVGCPQQSFGAYVQATSCALAAGWATECNAFVFVIPVAGTAEPDKLRKYFTKMFSLCTGKLAECRRHYKSFEFDHKTSFFDGARGPHTARSWWSTQGSASPPARPFRNQLPPIAGKNYTFHGSSSLDPWTTACSREIPARPPRPRLPAVPPPPPPLPEPRGLTDKTGGEDDNEDRIDDDYDDSDDEVYDEKDDDFFDVPTHFTNEFPSTSGGNKAEGTKNVRNIFPEDPNKPFDRLVGMKRARETGDPLENPPTSGIVRHDSHMRKSGSDPTGIRTRLALPGEVLACLSVMKRGKPSKGGWHARAGLAVLSSIPQTSVTTCSVVCKAMEDAGLLQRHGKVIPSMYITHLFNSVTAVFSQFYIGSDVSHERVTHTDKHKSHSCPTWDSKPEPLALNTQPTAPQEPVNTSTRKLSVGGEMGDPRENSGPAVSSGTILTCENPGVIWPGIEPVSSWWEASKLTTQLRPLFDSNGVDRCGNPTSKVKKRGSNTGDTNTYAQYLIAPMRKACRVSTDLKYCSLYRGEWPTSRGAFGWCAIGLRRGRFWVRIPINPTSEVAAFDWKTRNSAAGNYARMHGHTAAQNRKSCGTHWFLTMNEVSTAGAAVADQLACSPPTKANRVQSPAGSLLMFASRNRARRYGWSAGYLGDLPFPPPLHSGTVPYSPRFILIGSPNQISSLTRSHSMFSADVQSCKHKQMKYLKQLRLENLPGLENGKLIVPLTERDVVECIMYHCCEF</sequence>
<dbReference type="EMBL" id="JARBHB010000005">
    <property type="protein sequence ID" value="KAJ8884338.1"/>
    <property type="molecule type" value="Genomic_DNA"/>
</dbReference>
<feature type="domain" description="Tc1-like transposase DDE" evidence="2">
    <location>
        <begin position="8"/>
        <end position="51"/>
    </location>
</feature>
<dbReference type="InterPro" id="IPR036397">
    <property type="entry name" value="RNaseH_sf"/>
</dbReference>
<evidence type="ECO:0000313" key="4">
    <source>
        <dbReference type="Proteomes" id="UP001159363"/>
    </source>
</evidence>
<dbReference type="Gene3D" id="3.30.420.10">
    <property type="entry name" value="Ribonuclease H-like superfamily/Ribonuclease H"/>
    <property type="match status" value="1"/>
</dbReference>
<accession>A0ABQ9HJ20</accession>
<feature type="region of interest" description="Disordered" evidence="1">
    <location>
        <begin position="365"/>
        <end position="417"/>
    </location>
</feature>
<proteinExistence type="predicted"/>
<organism evidence="3 4">
    <name type="scientific">Dryococelus australis</name>
    <dbReference type="NCBI Taxonomy" id="614101"/>
    <lineage>
        <taxon>Eukaryota</taxon>
        <taxon>Metazoa</taxon>
        <taxon>Ecdysozoa</taxon>
        <taxon>Arthropoda</taxon>
        <taxon>Hexapoda</taxon>
        <taxon>Insecta</taxon>
        <taxon>Pterygota</taxon>
        <taxon>Neoptera</taxon>
        <taxon>Polyneoptera</taxon>
        <taxon>Phasmatodea</taxon>
        <taxon>Verophasmatodea</taxon>
        <taxon>Anareolatae</taxon>
        <taxon>Phasmatidae</taxon>
        <taxon>Eurycanthinae</taxon>
        <taxon>Dryococelus</taxon>
    </lineage>
</organism>
<feature type="compositionally biased region" description="Polar residues" evidence="1">
    <location>
        <begin position="625"/>
        <end position="642"/>
    </location>
</feature>
<protein>
    <recommendedName>
        <fullName evidence="2">Tc1-like transposase DDE domain-containing protein</fullName>
    </recommendedName>
</protein>